<feature type="compositionally biased region" description="Basic and acidic residues" evidence="1">
    <location>
        <begin position="166"/>
        <end position="175"/>
    </location>
</feature>
<sequence length="440" mass="49252">MRPNHTHASRVTRISTNKKNISKAIQNRRQLKERHRSPDRQLLLRGQPSPTKSIKMNPTIGKDMNDKQSEATLNAVIRYAGSVDASEAATTNAHHQPKPPNILINQEANKSARPSSDQAQETEAQNIHQYEILDAPNISKDLENSTSTVQQIENTRTSSHASKQIDNADAHEINKVIEGSTANVENGEIENQKLGAKNTKKRKPANDSVSSTSSSKRTRSISSEAAHRQQFETPFQIPITPTERMRDIESHEIKRNLKYMLNRTSAVLKPDGTQNNTSVEAHLVQERGEVFTSKCNSCGNKGRPDGPWEECVALEGFLQGSCANCHVNNLGKRCSLRPQKDHFFLAPSKNARIACKSTSKKRTGGSEEVLIEQLMAMDSDGRDDLEDKANDILTALRKTRLRLRKMNKKKSEEKCDNTDEKEDGVEETQDLMIDPHLHES</sequence>
<feature type="compositionally biased region" description="Basic and acidic residues" evidence="1">
    <location>
        <begin position="409"/>
        <end position="418"/>
    </location>
</feature>
<protein>
    <submittedName>
        <fullName evidence="2">Uncharacterized protein</fullName>
    </submittedName>
</protein>
<name>A0A4Y8CEI2_9HELO</name>
<reference evidence="2 3" key="1">
    <citation type="submission" date="2017-11" db="EMBL/GenBank/DDBJ databases">
        <title>Comparative genomics of Botrytis spp.</title>
        <authorList>
            <person name="Valero-Jimenez C.A."/>
            <person name="Tapia P."/>
            <person name="Veloso J."/>
            <person name="Silva-Moreno E."/>
            <person name="Staats M."/>
            <person name="Valdes J.H."/>
            <person name="Van Kan J.A.L."/>
        </authorList>
    </citation>
    <scope>NUCLEOTIDE SEQUENCE [LARGE SCALE GENOMIC DNA]</scope>
    <source>
        <strain evidence="2 3">MUCL2830</strain>
    </source>
</reference>
<evidence type="ECO:0000256" key="1">
    <source>
        <dbReference type="SAM" id="MobiDB-lite"/>
    </source>
</evidence>
<dbReference type="Pfam" id="PF12511">
    <property type="entry name" value="DUF3716"/>
    <property type="match status" value="1"/>
</dbReference>
<dbReference type="Proteomes" id="UP000297299">
    <property type="component" value="Unassembled WGS sequence"/>
</dbReference>
<dbReference type="AlphaFoldDB" id="A0A4Y8CEI2"/>
<feature type="compositionally biased region" description="Polar residues" evidence="1">
    <location>
        <begin position="144"/>
        <end position="165"/>
    </location>
</feature>
<evidence type="ECO:0000313" key="3">
    <source>
        <dbReference type="Proteomes" id="UP000297299"/>
    </source>
</evidence>
<accession>A0A4Y8CEI2</accession>
<feature type="compositionally biased region" description="Low complexity" evidence="1">
    <location>
        <begin position="208"/>
        <end position="223"/>
    </location>
</feature>
<feature type="region of interest" description="Disordered" evidence="1">
    <location>
        <begin position="406"/>
        <end position="440"/>
    </location>
</feature>
<feature type="region of interest" description="Disordered" evidence="1">
    <location>
        <begin position="26"/>
        <end position="67"/>
    </location>
</feature>
<organism evidence="2 3">
    <name type="scientific">Botryotinia calthae</name>
    <dbReference type="NCBI Taxonomy" id="38488"/>
    <lineage>
        <taxon>Eukaryota</taxon>
        <taxon>Fungi</taxon>
        <taxon>Dikarya</taxon>
        <taxon>Ascomycota</taxon>
        <taxon>Pezizomycotina</taxon>
        <taxon>Leotiomycetes</taxon>
        <taxon>Helotiales</taxon>
        <taxon>Sclerotiniaceae</taxon>
        <taxon>Botryotinia</taxon>
    </lineage>
</organism>
<proteinExistence type="predicted"/>
<dbReference type="OrthoDB" id="4338738at2759"/>
<evidence type="ECO:0000313" key="2">
    <source>
        <dbReference type="EMBL" id="TEY25112.1"/>
    </source>
</evidence>
<dbReference type="STRING" id="38488.A0A4Y8CEI2"/>
<feature type="compositionally biased region" description="Acidic residues" evidence="1">
    <location>
        <begin position="419"/>
        <end position="429"/>
    </location>
</feature>
<keyword evidence="3" id="KW-1185">Reference proteome</keyword>
<gene>
    <name evidence="2" type="ORF">BOTCAL_1332g00030</name>
</gene>
<comment type="caution">
    <text evidence="2">The sequence shown here is derived from an EMBL/GenBank/DDBJ whole genome shotgun (WGS) entry which is preliminary data.</text>
</comment>
<feature type="region of interest" description="Disordered" evidence="1">
    <location>
        <begin position="144"/>
        <end position="233"/>
    </location>
</feature>
<dbReference type="EMBL" id="PHWZ01001328">
    <property type="protein sequence ID" value="TEY25112.1"/>
    <property type="molecule type" value="Genomic_DNA"/>
</dbReference>
<dbReference type="InterPro" id="IPR022190">
    <property type="entry name" value="DUF3716"/>
</dbReference>